<dbReference type="Proteomes" id="UP000198341">
    <property type="component" value="Chromosome 1"/>
</dbReference>
<proteinExistence type="inferred from homology"/>
<sequence length="127" mass="14567">MPLRHLKKIHVQFNPMDHRATAMREFLNRIYSPRAQKSNPECEVSHKIRADEMPPVVAIEFENGVKDQFNCHDLKVEDIARKIKDISDSMETKANLKASGINLEELKFEAVDGKKKKSPSGSYKFVV</sequence>
<evidence type="ECO:0000256" key="4">
    <source>
        <dbReference type="ARBA" id="ARBA00022980"/>
    </source>
</evidence>
<dbReference type="SUPFAM" id="SSF52833">
    <property type="entry name" value="Thioredoxin-like"/>
    <property type="match status" value="1"/>
</dbReference>
<organism evidence="9 10">
    <name type="scientific">Bathycoccus prasinos</name>
    <dbReference type="NCBI Taxonomy" id="41875"/>
    <lineage>
        <taxon>Eukaryota</taxon>
        <taxon>Viridiplantae</taxon>
        <taxon>Chlorophyta</taxon>
        <taxon>Mamiellophyceae</taxon>
        <taxon>Mamiellales</taxon>
        <taxon>Bathycoccaceae</taxon>
        <taxon>Bathycoccus</taxon>
    </lineage>
</organism>
<dbReference type="PANTHER" id="PTHR33618:SF1">
    <property type="entry name" value="LARGE RIBOSOMAL SUBUNIT PROTEIN ML53"/>
    <property type="match status" value="1"/>
</dbReference>
<evidence type="ECO:0000256" key="8">
    <source>
        <dbReference type="ARBA" id="ARBA00042721"/>
    </source>
</evidence>
<evidence type="ECO:0000256" key="6">
    <source>
        <dbReference type="ARBA" id="ARBA00023274"/>
    </source>
</evidence>
<dbReference type="PANTHER" id="PTHR33618">
    <property type="entry name" value="39S RIBOSOMAL PROTEIN L53, MITOCHONDRIAL"/>
    <property type="match status" value="1"/>
</dbReference>
<dbReference type="InterPro" id="IPR052473">
    <property type="entry name" value="mtLSU_mL53"/>
</dbReference>
<evidence type="ECO:0000313" key="10">
    <source>
        <dbReference type="Proteomes" id="UP000198341"/>
    </source>
</evidence>
<keyword evidence="4" id="KW-0689">Ribosomal protein</keyword>
<keyword evidence="6" id="KW-0687">Ribonucleoprotein</keyword>
<evidence type="ECO:0000256" key="7">
    <source>
        <dbReference type="ARBA" id="ARBA00035180"/>
    </source>
</evidence>
<comment type="similarity">
    <text evidence="2">Belongs to the mitochondrion-specific ribosomal protein mL53 family.</text>
</comment>
<dbReference type="Gene3D" id="3.40.30.10">
    <property type="entry name" value="Glutaredoxin"/>
    <property type="match status" value="1"/>
</dbReference>
<dbReference type="STRING" id="41875.K8EZJ0"/>
<dbReference type="InterPro" id="IPR036249">
    <property type="entry name" value="Thioredoxin-like_sf"/>
</dbReference>
<dbReference type="EMBL" id="FO082278">
    <property type="protein sequence ID" value="CCO14693.1"/>
    <property type="molecule type" value="Genomic_DNA"/>
</dbReference>
<keyword evidence="5" id="KW-0496">Mitochondrion</keyword>
<gene>
    <name evidence="9" type="ORF">Bathy01g04580</name>
</gene>
<dbReference type="GeneID" id="19018193"/>
<evidence type="ECO:0000256" key="1">
    <source>
        <dbReference type="ARBA" id="ARBA00004173"/>
    </source>
</evidence>
<comment type="subcellular location">
    <subcellularLocation>
        <location evidence="1">Mitochondrion</location>
    </subcellularLocation>
</comment>
<dbReference type="eggNOG" id="ENOG502SBKM">
    <property type="taxonomic scope" value="Eukaryota"/>
</dbReference>
<dbReference type="RefSeq" id="XP_007515814.1">
    <property type="nucleotide sequence ID" value="XM_007515752.1"/>
</dbReference>
<evidence type="ECO:0000256" key="2">
    <source>
        <dbReference type="ARBA" id="ARBA00005557"/>
    </source>
</evidence>
<evidence type="ECO:0000256" key="5">
    <source>
        <dbReference type="ARBA" id="ARBA00023128"/>
    </source>
</evidence>
<dbReference type="KEGG" id="bpg:Bathy01g04580"/>
<dbReference type="InterPro" id="IPR019716">
    <property type="entry name" value="Ribosomal_mL53"/>
</dbReference>
<name>K8EZJ0_9CHLO</name>
<dbReference type="GO" id="GO:0005762">
    <property type="term" value="C:mitochondrial large ribosomal subunit"/>
    <property type="evidence" value="ECO:0007669"/>
    <property type="project" value="TreeGrafter"/>
</dbReference>
<evidence type="ECO:0000313" key="9">
    <source>
        <dbReference type="EMBL" id="CCO14693.1"/>
    </source>
</evidence>
<accession>K8EZJ0</accession>
<dbReference type="OrthoDB" id="2012048at2759"/>
<evidence type="ECO:0000256" key="3">
    <source>
        <dbReference type="ARBA" id="ARBA00022946"/>
    </source>
</evidence>
<keyword evidence="3" id="KW-0809">Transit peptide</keyword>
<protein>
    <recommendedName>
        <fullName evidence="7">Large ribosomal subunit protein mL53</fullName>
    </recommendedName>
    <alternativeName>
        <fullName evidence="8">39S ribosomal protein L53, mitochondrial</fullName>
    </alternativeName>
</protein>
<keyword evidence="10" id="KW-1185">Reference proteome</keyword>
<reference evidence="9 10" key="1">
    <citation type="submission" date="2011-10" db="EMBL/GenBank/DDBJ databases">
        <authorList>
            <person name="Genoscope - CEA"/>
        </authorList>
    </citation>
    <scope>NUCLEOTIDE SEQUENCE [LARGE SCALE GENOMIC DNA]</scope>
    <source>
        <strain evidence="9 10">RCC 1105</strain>
    </source>
</reference>
<dbReference type="AlphaFoldDB" id="K8EZJ0"/>
<dbReference type="Pfam" id="PF10780">
    <property type="entry name" value="MRP_L53"/>
    <property type="match status" value="1"/>
</dbReference>